<reference evidence="2 3" key="1">
    <citation type="submission" date="2011-12" db="EMBL/GenBank/DDBJ databases">
        <title>The complete genome of Niastella koreensis GR20-10.</title>
        <authorList>
            <consortium name="US DOE Joint Genome Institute (JGI-PGF)"/>
            <person name="Lucas S."/>
            <person name="Han J."/>
            <person name="Lapidus A."/>
            <person name="Bruce D."/>
            <person name="Goodwin L."/>
            <person name="Pitluck S."/>
            <person name="Peters L."/>
            <person name="Kyrpides N."/>
            <person name="Mavromatis K."/>
            <person name="Ivanova N."/>
            <person name="Mikhailova N."/>
            <person name="Davenport K."/>
            <person name="Saunders E."/>
            <person name="Detter J.C."/>
            <person name="Tapia R."/>
            <person name="Han C."/>
            <person name="Land M."/>
            <person name="Hauser L."/>
            <person name="Markowitz V."/>
            <person name="Cheng J.-F."/>
            <person name="Hugenholtz P."/>
            <person name="Woyke T."/>
            <person name="Wu D."/>
            <person name="Tindall B."/>
            <person name="Pomrenke H."/>
            <person name="Brambilla E."/>
            <person name="Klenk H.-P."/>
            <person name="Eisen J.A."/>
        </authorList>
    </citation>
    <scope>NUCLEOTIDE SEQUENCE [LARGE SCALE GENOMIC DNA]</scope>
    <source>
        <strain evidence="3">DSM 17620 / KACC 11465 / NBRC 106392 / GR20-10</strain>
    </source>
</reference>
<feature type="chain" id="PRO_5003516529" evidence="1">
    <location>
        <begin position="20"/>
        <end position="42"/>
    </location>
</feature>
<dbReference type="Proteomes" id="UP000005438">
    <property type="component" value="Chromosome"/>
</dbReference>
<dbReference type="HOGENOM" id="CLU_3254687_0_0_10"/>
<evidence type="ECO:0000256" key="1">
    <source>
        <dbReference type="SAM" id="SignalP"/>
    </source>
</evidence>
<dbReference type="EMBL" id="CP003178">
    <property type="protein sequence ID" value="AEW00382.1"/>
    <property type="molecule type" value="Genomic_DNA"/>
</dbReference>
<name>G8TC75_NIAKG</name>
<proteinExistence type="predicted"/>
<protein>
    <submittedName>
        <fullName evidence="2">Uncharacterized protein</fullName>
    </submittedName>
</protein>
<dbReference type="AlphaFoldDB" id="G8TC75"/>
<dbReference type="RefSeq" id="WP_014220294.1">
    <property type="nucleotide sequence ID" value="NC_016609.1"/>
</dbReference>
<gene>
    <name evidence="2" type="ordered locus">Niako_4103</name>
</gene>
<organism evidence="2 3">
    <name type="scientific">Niastella koreensis (strain DSM 17620 / KACC 11465 / NBRC 106392 / GR20-10)</name>
    <dbReference type="NCBI Taxonomy" id="700598"/>
    <lineage>
        <taxon>Bacteria</taxon>
        <taxon>Pseudomonadati</taxon>
        <taxon>Bacteroidota</taxon>
        <taxon>Chitinophagia</taxon>
        <taxon>Chitinophagales</taxon>
        <taxon>Chitinophagaceae</taxon>
        <taxon>Niastella</taxon>
    </lineage>
</organism>
<evidence type="ECO:0000313" key="3">
    <source>
        <dbReference type="Proteomes" id="UP000005438"/>
    </source>
</evidence>
<evidence type="ECO:0000313" key="2">
    <source>
        <dbReference type="EMBL" id="AEW00382.1"/>
    </source>
</evidence>
<accession>G8TC75</accession>
<sequence length="42" mass="4592">MKKLVLLLICINQFLPVFADTFIVTTNANSGPGSLREAIITE</sequence>
<keyword evidence="1" id="KW-0732">Signal</keyword>
<dbReference type="KEGG" id="nko:Niako_4103"/>
<feature type="signal peptide" evidence="1">
    <location>
        <begin position="1"/>
        <end position="19"/>
    </location>
</feature>